<dbReference type="SFLD" id="SFLDG01136">
    <property type="entry name" value="C1.6:_Phosphoserine_Phosphatas"/>
    <property type="match status" value="1"/>
</dbReference>
<dbReference type="PANTHER" id="PTHR21485:SF3">
    <property type="entry name" value="N-ACYLNEURAMINATE CYTIDYLYLTRANSFERASE"/>
    <property type="match status" value="1"/>
</dbReference>
<name>A0A143PRD4_LUTPR</name>
<organism evidence="8 9">
    <name type="scientific">Luteitalea pratensis</name>
    <dbReference type="NCBI Taxonomy" id="1855912"/>
    <lineage>
        <taxon>Bacteria</taxon>
        <taxon>Pseudomonadati</taxon>
        <taxon>Acidobacteriota</taxon>
        <taxon>Vicinamibacteria</taxon>
        <taxon>Vicinamibacterales</taxon>
        <taxon>Vicinamibacteraceae</taxon>
        <taxon>Luteitalea</taxon>
    </lineage>
</organism>
<gene>
    <name evidence="8" type="primary">kdsC</name>
    <name evidence="8" type="ORF">LuPra_04169</name>
</gene>
<dbReference type="InterPro" id="IPR036412">
    <property type="entry name" value="HAD-like_sf"/>
</dbReference>
<dbReference type="GO" id="GO:0046872">
    <property type="term" value="F:metal ion binding"/>
    <property type="evidence" value="ECO:0007669"/>
    <property type="project" value="UniProtKB-KW"/>
</dbReference>
<evidence type="ECO:0000256" key="6">
    <source>
        <dbReference type="ARBA" id="ARBA00022842"/>
    </source>
</evidence>
<dbReference type="GO" id="GO:0019143">
    <property type="term" value="F:3-deoxy-manno-octulosonate-8-phosphatase activity"/>
    <property type="evidence" value="ECO:0007669"/>
    <property type="project" value="UniProtKB-EC"/>
</dbReference>
<keyword evidence="5 8" id="KW-0378">Hydrolase</keyword>
<keyword evidence="9" id="KW-1185">Reference proteome</keyword>
<dbReference type="InterPro" id="IPR050793">
    <property type="entry name" value="CMP-NeuNAc_synthase"/>
</dbReference>
<dbReference type="InterPro" id="IPR010023">
    <property type="entry name" value="KdsC_fam"/>
</dbReference>
<evidence type="ECO:0000256" key="4">
    <source>
        <dbReference type="ARBA" id="ARBA00022723"/>
    </source>
</evidence>
<evidence type="ECO:0000313" key="8">
    <source>
        <dbReference type="EMBL" id="AMY10926.1"/>
    </source>
</evidence>
<dbReference type="NCBIfam" id="TIGR01670">
    <property type="entry name" value="KdsC-phosphatas"/>
    <property type="match status" value="1"/>
</dbReference>
<dbReference type="Proteomes" id="UP000076079">
    <property type="component" value="Chromosome"/>
</dbReference>
<dbReference type="AlphaFoldDB" id="A0A143PRD4"/>
<dbReference type="PANTHER" id="PTHR21485">
    <property type="entry name" value="HAD SUPERFAMILY MEMBERS CMAS AND KDSC"/>
    <property type="match status" value="1"/>
</dbReference>
<dbReference type="STRING" id="1855912.LuPra_04169"/>
<feature type="binding site" evidence="7">
    <location>
        <position position="22"/>
    </location>
    <ligand>
        <name>Mg(2+)</name>
        <dbReference type="ChEBI" id="CHEBI:18420"/>
    </ligand>
</feature>
<protein>
    <submittedName>
        <fullName evidence="8">3-deoxy-D-manno-octulosonate 8-phosphate phosphatase KdsC</fullName>
        <ecNumber evidence="8">3.1.3.45</ecNumber>
    </submittedName>
</protein>
<dbReference type="PIRSF" id="PIRSF006118">
    <property type="entry name" value="KDO8-P_Ptase"/>
    <property type="match status" value="1"/>
</dbReference>
<dbReference type="SUPFAM" id="SSF56784">
    <property type="entry name" value="HAD-like"/>
    <property type="match status" value="1"/>
</dbReference>
<reference evidence="9" key="2">
    <citation type="submission" date="2016-04" db="EMBL/GenBank/DDBJ databases">
        <title>First Complete Genome Sequence of a Subdivision 6 Acidobacterium.</title>
        <authorList>
            <person name="Huang S."/>
            <person name="Vieira S."/>
            <person name="Bunk B."/>
            <person name="Riedel T."/>
            <person name="Sproeer C."/>
            <person name="Overmann J."/>
        </authorList>
    </citation>
    <scope>NUCLEOTIDE SEQUENCE [LARGE SCALE GENOMIC DNA]</scope>
    <source>
        <strain evidence="9">DSM 100886 HEG_-6_39</strain>
    </source>
</reference>
<reference evidence="8 9" key="1">
    <citation type="journal article" date="2016" name="Genome Announc.">
        <title>First Complete Genome Sequence of a Subdivision 6 Acidobacterium Strain.</title>
        <authorList>
            <person name="Huang S."/>
            <person name="Vieira S."/>
            <person name="Bunk B."/>
            <person name="Riedel T."/>
            <person name="Sproer C."/>
            <person name="Overmann J."/>
        </authorList>
    </citation>
    <scope>NUCLEOTIDE SEQUENCE [LARGE SCALE GENOMIC DNA]</scope>
    <source>
        <strain evidence="9">DSM 100886 HEG_-6_39</strain>
    </source>
</reference>
<sequence length="182" mass="19409">MPPLSPVEVTERARLIRVLLFDVDGVLTDGGVIVHADGSESKRFDIKDGAGIVMARRAGLTIGLLSARHSASTLHRARQLGVDVVRQGVTDKGAALEELMESQRWPSEVIAYMGDDVVDLPVLRRVGLAACPADAVAEVRAAAHVVSVRPGGHGAARAFIEDILQAQGHWDALVAAHLHERP</sequence>
<dbReference type="SFLD" id="SFLDS00003">
    <property type="entry name" value="Haloacid_Dehalogenase"/>
    <property type="match status" value="1"/>
</dbReference>
<keyword evidence="6 7" id="KW-0460">Magnesium</keyword>
<dbReference type="EC" id="3.1.3.45" evidence="8"/>
<dbReference type="Pfam" id="PF08282">
    <property type="entry name" value="Hydrolase_3"/>
    <property type="match status" value="1"/>
</dbReference>
<evidence type="ECO:0000256" key="5">
    <source>
        <dbReference type="ARBA" id="ARBA00022801"/>
    </source>
</evidence>
<dbReference type="SFLD" id="SFLDG01138">
    <property type="entry name" value="C1.6.2:_Deoxy-d-mannose-octulo"/>
    <property type="match status" value="1"/>
</dbReference>
<dbReference type="InterPro" id="IPR023214">
    <property type="entry name" value="HAD_sf"/>
</dbReference>
<comment type="cofactor">
    <cofactor evidence="1 7">
        <name>Mg(2+)</name>
        <dbReference type="ChEBI" id="CHEBI:18420"/>
    </cofactor>
</comment>
<feature type="binding site" evidence="7">
    <location>
        <position position="115"/>
    </location>
    <ligand>
        <name>Mg(2+)</name>
        <dbReference type="ChEBI" id="CHEBI:18420"/>
    </ligand>
</feature>
<keyword evidence="4 7" id="KW-0479">Metal-binding</keyword>
<dbReference type="CDD" id="cd01630">
    <property type="entry name" value="HAD_KDO-like"/>
    <property type="match status" value="1"/>
</dbReference>
<dbReference type="EMBL" id="CP015136">
    <property type="protein sequence ID" value="AMY10926.1"/>
    <property type="molecule type" value="Genomic_DNA"/>
</dbReference>
<evidence type="ECO:0000313" key="9">
    <source>
        <dbReference type="Proteomes" id="UP000076079"/>
    </source>
</evidence>
<evidence type="ECO:0000256" key="7">
    <source>
        <dbReference type="PIRSR" id="PIRSR006118-2"/>
    </source>
</evidence>
<dbReference type="Gene3D" id="3.40.50.1000">
    <property type="entry name" value="HAD superfamily/HAD-like"/>
    <property type="match status" value="1"/>
</dbReference>
<accession>A0A143PRD4</accession>
<dbReference type="PATRIC" id="fig|1813736.3.peg.4408"/>
<proteinExistence type="inferred from homology"/>
<dbReference type="GO" id="GO:0008781">
    <property type="term" value="F:N-acylneuraminate cytidylyltransferase activity"/>
    <property type="evidence" value="ECO:0007669"/>
    <property type="project" value="TreeGrafter"/>
</dbReference>
<dbReference type="RefSeq" id="WP_110172520.1">
    <property type="nucleotide sequence ID" value="NZ_CP015136.1"/>
</dbReference>
<dbReference type="FunFam" id="3.40.50.1000:FF:000029">
    <property type="entry name" value="3-deoxy-D-manno-octulosonate 8-phosphate phosphatase KdsC"/>
    <property type="match status" value="1"/>
</dbReference>
<comment type="similarity">
    <text evidence="2">Belongs to the KdsC family.</text>
</comment>
<comment type="subunit">
    <text evidence="3">Homotetramer.</text>
</comment>
<dbReference type="KEGG" id="abac:LuPra_04169"/>
<evidence type="ECO:0000256" key="2">
    <source>
        <dbReference type="ARBA" id="ARBA00005893"/>
    </source>
</evidence>
<evidence type="ECO:0000256" key="1">
    <source>
        <dbReference type="ARBA" id="ARBA00001946"/>
    </source>
</evidence>
<dbReference type="OrthoDB" id="9805604at2"/>
<feature type="binding site" evidence="7">
    <location>
        <position position="24"/>
    </location>
    <ligand>
        <name>substrate</name>
    </ligand>
</feature>
<evidence type="ECO:0000256" key="3">
    <source>
        <dbReference type="ARBA" id="ARBA00011881"/>
    </source>
</evidence>